<reference evidence="1" key="1">
    <citation type="submission" date="2021-12" db="EMBL/GenBank/DDBJ databases">
        <title>Description of Gramella crocea sp. nov., a new bacterium isolated from activated sludge.</title>
        <authorList>
            <person name="Zhang X."/>
        </authorList>
    </citation>
    <scope>NUCLEOTIDE SEQUENCE</scope>
    <source>
        <strain evidence="1">YB25</strain>
    </source>
</reference>
<dbReference type="EMBL" id="JAJSON010000016">
    <property type="protein sequence ID" value="MCG9971265.1"/>
    <property type="molecule type" value="Genomic_DNA"/>
</dbReference>
<evidence type="ECO:0000313" key="2">
    <source>
        <dbReference type="Proteomes" id="UP001139344"/>
    </source>
</evidence>
<proteinExistence type="predicted"/>
<dbReference type="Proteomes" id="UP001139344">
    <property type="component" value="Unassembled WGS sequence"/>
</dbReference>
<dbReference type="AlphaFoldDB" id="A0A9X2A5I5"/>
<gene>
    <name evidence="1" type="ORF">LU635_06405</name>
</gene>
<comment type="caution">
    <text evidence="1">The sequence shown here is derived from an EMBL/GenBank/DDBJ whole genome shotgun (WGS) entry which is preliminary data.</text>
</comment>
<evidence type="ECO:0000313" key="1">
    <source>
        <dbReference type="EMBL" id="MCG9971265.1"/>
    </source>
</evidence>
<organism evidence="1 2">
    <name type="scientific">Christiangramia crocea</name>
    <dbReference type="NCBI Taxonomy" id="2904124"/>
    <lineage>
        <taxon>Bacteria</taxon>
        <taxon>Pseudomonadati</taxon>
        <taxon>Bacteroidota</taxon>
        <taxon>Flavobacteriia</taxon>
        <taxon>Flavobacteriales</taxon>
        <taxon>Flavobacteriaceae</taxon>
        <taxon>Christiangramia</taxon>
    </lineage>
</organism>
<sequence length="17" mass="2014">MAGVFERGTIKEFIRFL</sequence>
<protein>
    <submittedName>
        <fullName evidence="1">Uncharacterized protein</fullName>
    </submittedName>
</protein>
<name>A0A9X2A5I5_9FLAO</name>
<accession>A0A9X2A5I5</accession>
<keyword evidence="2" id="KW-1185">Reference proteome</keyword>